<name>A0ABS9DX77_9PROT</name>
<proteinExistence type="predicted"/>
<accession>A0ABS9DX77</accession>
<comment type="caution">
    <text evidence="1">The sequence shown here is derived from an EMBL/GenBank/DDBJ whole genome shotgun (WGS) entry which is preliminary data.</text>
</comment>
<evidence type="ECO:0000313" key="1">
    <source>
        <dbReference type="EMBL" id="MCF3947341.1"/>
    </source>
</evidence>
<organism evidence="1 2">
    <name type="scientific">Acidiphilium iwatense</name>
    <dbReference type="NCBI Taxonomy" id="768198"/>
    <lineage>
        <taxon>Bacteria</taxon>
        <taxon>Pseudomonadati</taxon>
        <taxon>Pseudomonadota</taxon>
        <taxon>Alphaproteobacteria</taxon>
        <taxon>Acetobacterales</taxon>
        <taxon>Acidocellaceae</taxon>
        <taxon>Acidiphilium</taxon>
    </lineage>
</organism>
<protein>
    <submittedName>
        <fullName evidence="1">Uncharacterized protein</fullName>
    </submittedName>
</protein>
<reference evidence="1 2" key="1">
    <citation type="submission" date="2022-01" db="EMBL/GenBank/DDBJ databases">
        <authorList>
            <person name="Won M."/>
            <person name="Kim S.-J."/>
            <person name="Kwon S.-W."/>
        </authorList>
    </citation>
    <scope>NUCLEOTIDE SEQUENCE [LARGE SCALE GENOMIC DNA]</scope>
    <source>
        <strain evidence="1 2">KCTC 23505</strain>
    </source>
</reference>
<dbReference type="Proteomes" id="UP001521209">
    <property type="component" value="Unassembled WGS sequence"/>
</dbReference>
<sequence length="234" mass="27794">MNEINIPSDQQDALKVIEHHELDRLIEQAVQKEEFGELYNLPLARCGPYIARQLRDFEQALAKHGQAKLSRKRAATEAYLRRVASDLSFAVGMMKRRVETEQKEGQLFYIDDQIIPPHRFTEHLRLRLSYRWRRTVDEEWKFGGITFVYDVNFCPDYTFPISKRKPSAVRQEQDRQTKLYQAWEHLMRIALCSVRDYFREGGDGGRIPEIFQAMVDPHTRELNNYSAQFWRQQP</sequence>
<dbReference type="EMBL" id="JAKGBZ010000021">
    <property type="protein sequence ID" value="MCF3947341.1"/>
    <property type="molecule type" value="Genomic_DNA"/>
</dbReference>
<gene>
    <name evidence="1" type="ORF">L2A60_11705</name>
</gene>
<evidence type="ECO:0000313" key="2">
    <source>
        <dbReference type="Proteomes" id="UP001521209"/>
    </source>
</evidence>
<dbReference type="RefSeq" id="WP_235704565.1">
    <property type="nucleotide sequence ID" value="NZ_JAKGBZ010000021.1"/>
</dbReference>
<keyword evidence="2" id="KW-1185">Reference proteome</keyword>